<dbReference type="GO" id="GO:0005737">
    <property type="term" value="C:cytoplasm"/>
    <property type="evidence" value="ECO:0007669"/>
    <property type="project" value="InterPro"/>
</dbReference>
<dbReference type="SMART" id="SM00260">
    <property type="entry name" value="CheW"/>
    <property type="match status" value="1"/>
</dbReference>
<dbReference type="CDD" id="cd00088">
    <property type="entry name" value="HPT"/>
    <property type="match status" value="1"/>
</dbReference>
<dbReference type="SUPFAM" id="SSF47384">
    <property type="entry name" value="Homodimeric domain of signal transducing histidine kinase"/>
    <property type="match status" value="1"/>
</dbReference>
<evidence type="ECO:0000256" key="3">
    <source>
        <dbReference type="ARBA" id="ARBA00021495"/>
    </source>
</evidence>
<keyword evidence="4" id="KW-0145">Chemotaxis</keyword>
<keyword evidence="5 12" id="KW-0597">Phosphoprotein</keyword>
<dbReference type="SMART" id="SM00073">
    <property type="entry name" value="HPT"/>
    <property type="match status" value="1"/>
</dbReference>
<feature type="domain" description="Histidine kinase" evidence="14">
    <location>
        <begin position="876"/>
        <end position="1093"/>
    </location>
</feature>
<feature type="region of interest" description="Disordered" evidence="13">
    <location>
        <begin position="751"/>
        <end position="818"/>
    </location>
</feature>
<dbReference type="GO" id="GO:0000155">
    <property type="term" value="F:phosphorelay sensor kinase activity"/>
    <property type="evidence" value="ECO:0007669"/>
    <property type="project" value="InterPro"/>
</dbReference>
<dbReference type="InterPro" id="IPR036097">
    <property type="entry name" value="HisK_dim/P_sf"/>
</dbReference>
<dbReference type="SUPFAM" id="SSF47226">
    <property type="entry name" value="Histidine-containing phosphotransfer domain, HPT domain"/>
    <property type="match status" value="1"/>
</dbReference>
<dbReference type="SUPFAM" id="SSF47794">
    <property type="entry name" value="Rad51 N-terminal domain-like"/>
    <property type="match status" value="1"/>
</dbReference>
<dbReference type="PROSITE" id="PS50894">
    <property type="entry name" value="HPT"/>
    <property type="match status" value="1"/>
</dbReference>
<organism evidence="17 18">
    <name type="scientific">Candidatus Zymogenus saltonus</name>
    <dbReference type="NCBI Taxonomy" id="2844893"/>
    <lineage>
        <taxon>Bacteria</taxon>
        <taxon>Deltaproteobacteria</taxon>
        <taxon>Candidatus Zymogenia</taxon>
        <taxon>Candidatus Zymogeniales</taxon>
        <taxon>Candidatus Zymogenaceae</taxon>
        <taxon>Candidatus Zymogenus</taxon>
    </lineage>
</organism>
<dbReference type="PANTHER" id="PTHR43395">
    <property type="entry name" value="SENSOR HISTIDINE KINASE CHEA"/>
    <property type="match status" value="1"/>
</dbReference>
<protein>
    <recommendedName>
        <fullName evidence="3">Chemotaxis protein CheA</fullName>
        <ecNumber evidence="2">2.7.13.3</ecNumber>
    </recommendedName>
</protein>
<feature type="compositionally biased region" description="Basic and acidic residues" evidence="13">
    <location>
        <begin position="751"/>
        <end position="770"/>
    </location>
</feature>
<dbReference type="SMART" id="SM00387">
    <property type="entry name" value="HATPase_c"/>
    <property type="match status" value="1"/>
</dbReference>
<evidence type="ECO:0000256" key="12">
    <source>
        <dbReference type="PROSITE-ProRule" id="PRU00110"/>
    </source>
</evidence>
<evidence type="ECO:0000259" key="14">
    <source>
        <dbReference type="PROSITE" id="PS50109"/>
    </source>
</evidence>
<dbReference type="InterPro" id="IPR004358">
    <property type="entry name" value="Sig_transdc_His_kin-like_C"/>
</dbReference>
<dbReference type="InterPro" id="IPR037006">
    <property type="entry name" value="CheA-like_homodim_sf"/>
</dbReference>
<dbReference type="InterPro" id="IPR004105">
    <property type="entry name" value="CheA-like_dim"/>
</dbReference>
<dbReference type="InterPro" id="IPR008207">
    <property type="entry name" value="Sig_transdc_His_kin_Hpt_dom"/>
</dbReference>
<feature type="domain" description="CheW-like" evidence="15">
    <location>
        <begin position="1095"/>
        <end position="1234"/>
    </location>
</feature>
<dbReference type="Pfam" id="PF02518">
    <property type="entry name" value="HATPase_c"/>
    <property type="match status" value="1"/>
</dbReference>
<evidence type="ECO:0000313" key="17">
    <source>
        <dbReference type="EMBL" id="MBN1572397.1"/>
    </source>
</evidence>
<dbReference type="InterPro" id="IPR010995">
    <property type="entry name" value="DNA_repair_Rad51/TF_NusA_a-hlx"/>
</dbReference>
<feature type="compositionally biased region" description="Low complexity" evidence="13">
    <location>
        <begin position="806"/>
        <end position="816"/>
    </location>
</feature>
<reference evidence="17" key="2">
    <citation type="submission" date="2021-01" db="EMBL/GenBank/DDBJ databases">
        <authorList>
            <person name="Hahn C.R."/>
            <person name="Youssef N.H."/>
            <person name="Elshahed M."/>
        </authorList>
    </citation>
    <scope>NUCLEOTIDE SEQUENCE</scope>
    <source>
        <strain evidence="17">Zod_Metabat.24</strain>
    </source>
</reference>
<dbReference type="PROSITE" id="PS50109">
    <property type="entry name" value="HIS_KIN"/>
    <property type="match status" value="1"/>
</dbReference>
<dbReference type="Proteomes" id="UP000809273">
    <property type="component" value="Unassembled WGS sequence"/>
</dbReference>
<evidence type="ECO:0000256" key="9">
    <source>
        <dbReference type="ARBA" id="ARBA00022840"/>
    </source>
</evidence>
<evidence type="ECO:0000259" key="15">
    <source>
        <dbReference type="PROSITE" id="PS50851"/>
    </source>
</evidence>
<dbReference type="PRINTS" id="PR00344">
    <property type="entry name" value="BCTRLSENSOR"/>
</dbReference>
<dbReference type="PANTHER" id="PTHR43395:SF10">
    <property type="entry name" value="CHEMOTAXIS PROTEIN CHEA"/>
    <property type="match status" value="1"/>
</dbReference>
<dbReference type="InterPro" id="IPR036641">
    <property type="entry name" value="HPT_dom_sf"/>
</dbReference>
<feature type="domain" description="HPt" evidence="16">
    <location>
        <begin position="1"/>
        <end position="103"/>
    </location>
</feature>
<dbReference type="SUPFAM" id="SSF50341">
    <property type="entry name" value="CheW-like"/>
    <property type="match status" value="1"/>
</dbReference>
<sequence length="1264" mass="142093">MIDEELLKEFIIEGNEHLSDFEVNLNRLIDEPENREVLNQVFRAVHSIKGSADYLGLSKTGGFLHSLEGILEKLRGGDMRLTKEVLDVLFLGMDTVRSILKDLSQSGEEMTDISAIQARVESVLEGVGEDDEVLELDEVNDKDVDIYEGLEELDEAFKEYEEKEEGEDIYEGLEDVDGIFEREKREKEELDIYEGLEDVDDIFAREKEKGEEVDIYDGLEDIDFEGESGVAGERFDEKESTQTDFFDDEIEVVLEEHLTELERSVKKLEDTKTLDELDNFLKLVNSFSTSIEYFGFDELNTILSGIIRTVQLMLDEGERVSDTEVLYFYNALDQIRGFVKGEGFSEVIEPKKSKTSEIFSRVLTLEEAVREFTIIPGVGGSKAKDIYEAGIKSLKALSEIRVEELEAIKGINLNLARNIRAYFRERGDVVKEEPKPARVEPRPAKEEPKPARVEPKPFKTEPPKPGVSDDVSLKLREEVKEDFKEGYDVELVDIFLTATVDLFSLLEIDLGSIRKMEADENTLREIIDVTWKLKRSAKYMEYENISKRLDEVNRLTTKYLDNRDEFTVDDVSLLVKGLLELREGLRKSKIISGGEEAGDVDYEELSEEDKELVQIFLSAADQYIDTLSTCLTNFREGKNIEETVEIYQKALESLKSSAKFMGYDNIIDNLDNQLGLIDKNVIEDKSGSQLYGDLVVSFNKLKEEVEEVSDIIKEISTEKMEIKTLYLKKEPAARLEDVEVKRKDVIEKLPPKPEPVVRREPAAAPLDRRAVPTGQPGAQPTGPSGAQPTGPPGGATPPDGTGGMMPPGDEGEPPGTDFAYSKQTLRVETDRVDNIMNLVGELVVNRASFSQLLLTFKEAYRDILELKKLDKSEIALLRQLSLNMESSTMELGRVANELQEGVMRVRMVGINQLFSRFPRLVRDLADKMDKRVKLAITGRETELDKSVIEEIGDPLIHIIRNAIDHGIESVAERRKNGKPEMGTLAISAYHQGNQVIIEVTDDGSGIDQEAIKDRMVVNGEITEAERIRVSEREALNYLFKPGISMAKRISNVSGRGVGLDIVKKNIDKLNGTVDVVTEMNVGTKFLIKLPLTLAIIQALIVDISGKNYSIPLSAVTETVRVNLGEIDTIEGHQVLRIRDKVLPLLSLKDVFKMNYDLEGEGFVGEKQVFVVVLSAEGREVGLIVDRLVGEENIVIKSLEEYLSDTKGVSGASIMGDGKISLILDVIELVNLAIDKEKSIRRRQMQERLKRRNSSRRGNDTTSPA</sequence>
<evidence type="ECO:0000259" key="16">
    <source>
        <dbReference type="PROSITE" id="PS50894"/>
    </source>
</evidence>
<feature type="region of interest" description="Disordered" evidence="13">
    <location>
        <begin position="1244"/>
        <end position="1264"/>
    </location>
</feature>
<accession>A0A9D8KE50</accession>
<keyword evidence="8" id="KW-0418">Kinase</keyword>
<dbReference type="InterPro" id="IPR003594">
    <property type="entry name" value="HATPase_dom"/>
</dbReference>
<evidence type="ECO:0000256" key="2">
    <source>
        <dbReference type="ARBA" id="ARBA00012438"/>
    </source>
</evidence>
<evidence type="ECO:0000256" key="10">
    <source>
        <dbReference type="ARBA" id="ARBA00023012"/>
    </source>
</evidence>
<dbReference type="GO" id="GO:0006935">
    <property type="term" value="P:chemotaxis"/>
    <property type="evidence" value="ECO:0007669"/>
    <property type="project" value="UniProtKB-KW"/>
</dbReference>
<dbReference type="Gene3D" id="1.10.287.560">
    <property type="entry name" value="Histidine kinase CheA-like, homodimeric domain"/>
    <property type="match status" value="1"/>
</dbReference>
<dbReference type="InterPro" id="IPR002545">
    <property type="entry name" value="CheW-lke_dom"/>
</dbReference>
<comment type="catalytic activity">
    <reaction evidence="1">
        <text>ATP + protein L-histidine = ADP + protein N-phospho-L-histidine.</text>
        <dbReference type="EC" id="2.7.13.3"/>
    </reaction>
</comment>
<feature type="compositionally biased region" description="Low complexity" evidence="13">
    <location>
        <begin position="772"/>
        <end position="788"/>
    </location>
</feature>
<evidence type="ECO:0000256" key="11">
    <source>
        <dbReference type="ARBA" id="ARBA00035100"/>
    </source>
</evidence>
<evidence type="ECO:0000256" key="13">
    <source>
        <dbReference type="SAM" id="MobiDB-lite"/>
    </source>
</evidence>
<dbReference type="EMBL" id="JAFGIX010000022">
    <property type="protein sequence ID" value="MBN1572397.1"/>
    <property type="molecule type" value="Genomic_DNA"/>
</dbReference>
<dbReference type="InterPro" id="IPR036890">
    <property type="entry name" value="HATPase_C_sf"/>
</dbReference>
<keyword evidence="10" id="KW-0902">Two-component regulatory system</keyword>
<dbReference type="Gene3D" id="1.20.120.160">
    <property type="entry name" value="HPT domain"/>
    <property type="match status" value="3"/>
</dbReference>
<evidence type="ECO:0000256" key="5">
    <source>
        <dbReference type="ARBA" id="ARBA00022553"/>
    </source>
</evidence>
<proteinExistence type="predicted"/>
<dbReference type="AlphaFoldDB" id="A0A9D8KE50"/>
<dbReference type="FunFam" id="3.30.565.10:FF:000016">
    <property type="entry name" value="Chemotaxis protein CheA, putative"/>
    <property type="match status" value="1"/>
</dbReference>
<dbReference type="PROSITE" id="PS50851">
    <property type="entry name" value="CHEW"/>
    <property type="match status" value="1"/>
</dbReference>
<dbReference type="InterPro" id="IPR036061">
    <property type="entry name" value="CheW-like_dom_sf"/>
</dbReference>
<feature type="modified residue" description="Phosphohistidine" evidence="12">
    <location>
        <position position="46"/>
    </location>
</feature>
<dbReference type="EC" id="2.7.13.3" evidence="2"/>
<dbReference type="Gene3D" id="2.30.30.40">
    <property type="entry name" value="SH3 Domains"/>
    <property type="match status" value="1"/>
</dbReference>
<dbReference type="Gene3D" id="1.10.150.20">
    <property type="entry name" value="5' to 3' exonuclease, C-terminal subdomain"/>
    <property type="match status" value="1"/>
</dbReference>
<reference evidence="17" key="1">
    <citation type="journal article" date="2021" name="Environ. Microbiol.">
        <title>Genomic characterization of three novel Desulfobacterota classes expand the metabolic and phylogenetic diversity of the phylum.</title>
        <authorList>
            <person name="Murphy C.L."/>
            <person name="Biggerstaff J."/>
            <person name="Eichhorn A."/>
            <person name="Ewing E."/>
            <person name="Shahan R."/>
            <person name="Soriano D."/>
            <person name="Stewart S."/>
            <person name="VanMol K."/>
            <person name="Walker R."/>
            <person name="Walters P."/>
            <person name="Elshahed M.S."/>
            <person name="Youssef N.H."/>
        </authorList>
    </citation>
    <scope>NUCLEOTIDE SEQUENCE</scope>
    <source>
        <strain evidence="17">Zod_Metabat.24</strain>
    </source>
</reference>
<keyword evidence="7" id="KW-0547">Nucleotide-binding</keyword>
<dbReference type="Gene3D" id="3.30.565.10">
    <property type="entry name" value="Histidine kinase-like ATPase, C-terminal domain"/>
    <property type="match status" value="1"/>
</dbReference>
<dbReference type="InterPro" id="IPR005467">
    <property type="entry name" value="His_kinase_dom"/>
</dbReference>
<dbReference type="Pfam" id="PF14520">
    <property type="entry name" value="HHH_5"/>
    <property type="match status" value="1"/>
</dbReference>
<dbReference type="Pfam" id="PF01627">
    <property type="entry name" value="Hpt"/>
    <property type="match status" value="1"/>
</dbReference>
<feature type="compositionally biased region" description="Basic and acidic residues" evidence="13">
    <location>
        <begin position="432"/>
        <end position="462"/>
    </location>
</feature>
<evidence type="ECO:0000256" key="7">
    <source>
        <dbReference type="ARBA" id="ARBA00022741"/>
    </source>
</evidence>
<dbReference type="SMART" id="SM01231">
    <property type="entry name" value="H-kinase_dim"/>
    <property type="match status" value="1"/>
</dbReference>
<name>A0A9D8KE50_9DELT</name>
<evidence type="ECO:0000256" key="4">
    <source>
        <dbReference type="ARBA" id="ARBA00022500"/>
    </source>
</evidence>
<evidence type="ECO:0000256" key="8">
    <source>
        <dbReference type="ARBA" id="ARBA00022777"/>
    </source>
</evidence>
<evidence type="ECO:0000256" key="6">
    <source>
        <dbReference type="ARBA" id="ARBA00022679"/>
    </source>
</evidence>
<dbReference type="Pfam" id="PF01584">
    <property type="entry name" value="CheW"/>
    <property type="match status" value="1"/>
</dbReference>
<dbReference type="SUPFAM" id="SSF55874">
    <property type="entry name" value="ATPase domain of HSP90 chaperone/DNA topoisomerase II/histidine kinase"/>
    <property type="match status" value="1"/>
</dbReference>
<dbReference type="GO" id="GO:0005524">
    <property type="term" value="F:ATP binding"/>
    <property type="evidence" value="ECO:0007669"/>
    <property type="project" value="UniProtKB-KW"/>
</dbReference>
<keyword evidence="6" id="KW-0808">Transferase</keyword>
<evidence type="ECO:0000256" key="1">
    <source>
        <dbReference type="ARBA" id="ARBA00000085"/>
    </source>
</evidence>
<feature type="region of interest" description="Disordered" evidence="13">
    <location>
        <begin position="432"/>
        <end position="469"/>
    </location>
</feature>
<evidence type="ECO:0000313" key="18">
    <source>
        <dbReference type="Proteomes" id="UP000809273"/>
    </source>
</evidence>
<dbReference type="Pfam" id="PF02895">
    <property type="entry name" value="H-kinase_dim"/>
    <property type="match status" value="1"/>
</dbReference>
<comment type="caution">
    <text evidence="17">The sequence shown here is derived from an EMBL/GenBank/DDBJ whole genome shotgun (WGS) entry which is preliminary data.</text>
</comment>
<dbReference type="CDD" id="cd00731">
    <property type="entry name" value="CheA_reg"/>
    <property type="match status" value="1"/>
</dbReference>
<gene>
    <name evidence="17" type="ORF">JW984_04290</name>
</gene>
<keyword evidence="9" id="KW-0067">ATP-binding</keyword>
<dbReference type="InterPro" id="IPR051315">
    <property type="entry name" value="Bact_Chemotaxis_CheA"/>
</dbReference>
<comment type="function">
    <text evidence="11">Involved in the transmission of sensory signals from the chemoreceptors to the flagellar motors. CheA is autophosphorylated; it can transfer its phosphate group to either CheB or CheY.</text>
</comment>